<proteinExistence type="predicted"/>
<dbReference type="EMBL" id="NBTZ01000022">
    <property type="protein sequence ID" value="OTP78658.1"/>
    <property type="molecule type" value="Genomic_DNA"/>
</dbReference>
<evidence type="ECO:0000313" key="2">
    <source>
        <dbReference type="Proteomes" id="UP000195221"/>
    </source>
</evidence>
<dbReference type="AlphaFoldDB" id="A0A242N4Q2"/>
<reference evidence="1 2" key="1">
    <citation type="submission" date="2017-03" db="EMBL/GenBank/DDBJ databases">
        <title>Genome analysis of strain PAMC 26577.</title>
        <authorList>
            <person name="Oh H.-M."/>
            <person name="Yang J.-A."/>
        </authorList>
    </citation>
    <scope>NUCLEOTIDE SEQUENCE [LARGE SCALE GENOMIC DNA]</scope>
    <source>
        <strain evidence="1 2">PAMC 26577</strain>
    </source>
</reference>
<comment type="caution">
    <text evidence="1">The sequence shown here is derived from an EMBL/GenBank/DDBJ whole genome shotgun (WGS) entry which is preliminary data.</text>
</comment>
<evidence type="ECO:0000313" key="1">
    <source>
        <dbReference type="EMBL" id="OTP78658.1"/>
    </source>
</evidence>
<dbReference type="Proteomes" id="UP000195221">
    <property type="component" value="Unassembled WGS sequence"/>
</dbReference>
<accession>A0A242N4Q2</accession>
<gene>
    <name evidence="1" type="ORF">PAMC26577_03465</name>
</gene>
<organism evidence="1 2">
    <name type="scientific">Caballeronia sordidicola</name>
    <name type="common">Burkholderia sordidicola</name>
    <dbReference type="NCBI Taxonomy" id="196367"/>
    <lineage>
        <taxon>Bacteria</taxon>
        <taxon>Pseudomonadati</taxon>
        <taxon>Pseudomonadota</taxon>
        <taxon>Betaproteobacteria</taxon>
        <taxon>Burkholderiales</taxon>
        <taxon>Burkholderiaceae</taxon>
        <taxon>Caballeronia</taxon>
    </lineage>
</organism>
<name>A0A242N4Q2_CABSO</name>
<sequence length="160" mass="17965">MKDETLSESVWYQELQDYQIEPMHALLMDRGYKPGTTDTKLSKMLKLIRAGKEDSPVSFGVGTGAKRVSFSDGKTMHYRLREHSVQWRGNSGRIRLNGKLVSIWEYLGDSVSVDERPLVLAAAASAKAEVDKRRKSIQKHEAQIAALDAVFELDAETPEV</sequence>
<protein>
    <submittedName>
        <fullName evidence="1">Uncharacterized protein</fullName>
    </submittedName>
</protein>